<reference evidence="2 4" key="1">
    <citation type="submission" date="2015-09" db="EMBL/GenBank/DDBJ databases">
        <title>Genome sequence of Acetobacterium wieringae DSM 1911.</title>
        <authorList>
            <person name="Poehlein A."/>
            <person name="Bengelsdorf F.R."/>
            <person name="Schiel-Bengelsdorf B."/>
            <person name="Duerre P."/>
            <person name="Daniel R."/>
        </authorList>
    </citation>
    <scope>NUCLEOTIDE SEQUENCE [LARGE SCALE GENOMIC DNA]</scope>
    <source>
        <strain evidence="2 4">DSM 1911</strain>
    </source>
</reference>
<evidence type="ECO:0000313" key="5">
    <source>
        <dbReference type="Proteomes" id="UP001163550"/>
    </source>
</evidence>
<reference evidence="3" key="2">
    <citation type="submission" date="2021-11" db="EMBL/GenBank/DDBJ databases">
        <title>Isoprene-degrading acetogen.</title>
        <authorList>
            <person name="Yang Y."/>
            <person name="Jin H."/>
            <person name="Yan J."/>
        </authorList>
    </citation>
    <scope>NUCLEOTIDE SEQUENCE</scope>
    <source>
        <strain evidence="3">Berkeley</strain>
    </source>
</reference>
<dbReference type="RefSeq" id="WP_070371720.1">
    <property type="nucleotide sequence ID" value="NZ_CABIIK010000001.1"/>
</dbReference>
<sequence length="293" mass="33908">MDGEQRNRELGDFLKKRRQSMTPVGLELEALARRRTPGLRREEVAQMAGISLTWYTWLEQGRPIQVSTSVVESLTRVLQLNEEERTYLYRLSNQPLPSESSKRQHLISPALQHVLDSLCHCPSLITDQRWNVIGWNDAAGTIFGDFDEMNELERNIVWAMFTDAKYKTMFVDWEHHAKGMVGRFRASCGKFVDDPWFKQFVEDLKAASTDFNCWWPLHEIKNNGELYKQLIHPIVGRLDFEISNFDVADHSNLKMAVHIPEPGTDTDDKMAYLLKLAREKSDACYTKGEKKQG</sequence>
<dbReference type="EMBL" id="CP087994">
    <property type="protein sequence ID" value="UYO62992.1"/>
    <property type="molecule type" value="Genomic_DNA"/>
</dbReference>
<organism evidence="2 4">
    <name type="scientific">Acetobacterium wieringae</name>
    <dbReference type="NCBI Taxonomy" id="52694"/>
    <lineage>
        <taxon>Bacteria</taxon>
        <taxon>Bacillati</taxon>
        <taxon>Bacillota</taxon>
        <taxon>Clostridia</taxon>
        <taxon>Eubacteriales</taxon>
        <taxon>Eubacteriaceae</taxon>
        <taxon>Acetobacterium</taxon>
    </lineage>
</organism>
<protein>
    <submittedName>
        <fullName evidence="3">Helix-turn-helix transcriptional regulator</fullName>
    </submittedName>
</protein>
<feature type="domain" description="HTH cro/C1-type" evidence="1">
    <location>
        <begin position="13"/>
        <end position="85"/>
    </location>
</feature>
<dbReference type="AlphaFoldDB" id="A0A1F2PGQ2"/>
<evidence type="ECO:0000313" key="3">
    <source>
        <dbReference type="EMBL" id="UYO62992.1"/>
    </source>
</evidence>
<dbReference type="Pfam" id="PF13560">
    <property type="entry name" value="HTH_31"/>
    <property type="match status" value="1"/>
</dbReference>
<name>A0A1F2PGQ2_9FIRM</name>
<dbReference type="InterPro" id="IPR041413">
    <property type="entry name" value="MLTR_LBD"/>
</dbReference>
<dbReference type="STRING" id="52694.ACWI_24500"/>
<dbReference type="OrthoDB" id="5346389at2"/>
<gene>
    <name evidence="2" type="ORF">ACWI_24500</name>
    <name evidence="3" type="ORF">LNN31_00665</name>
</gene>
<proteinExistence type="predicted"/>
<dbReference type="Proteomes" id="UP000176244">
    <property type="component" value="Unassembled WGS sequence"/>
</dbReference>
<dbReference type="Proteomes" id="UP001163550">
    <property type="component" value="Chromosome"/>
</dbReference>
<dbReference type="InterPro" id="IPR010982">
    <property type="entry name" value="Lambda_DNA-bd_dom_sf"/>
</dbReference>
<evidence type="ECO:0000313" key="2">
    <source>
        <dbReference type="EMBL" id="OFV70245.1"/>
    </source>
</evidence>
<dbReference type="Gene3D" id="1.10.260.40">
    <property type="entry name" value="lambda repressor-like DNA-binding domains"/>
    <property type="match status" value="1"/>
</dbReference>
<dbReference type="PANTHER" id="PTHR35010">
    <property type="entry name" value="BLL4672 PROTEIN-RELATED"/>
    <property type="match status" value="1"/>
</dbReference>
<dbReference type="EMBL" id="LKEU01000033">
    <property type="protein sequence ID" value="OFV70245.1"/>
    <property type="molecule type" value="Genomic_DNA"/>
</dbReference>
<dbReference type="GO" id="GO:0003677">
    <property type="term" value="F:DNA binding"/>
    <property type="evidence" value="ECO:0007669"/>
    <property type="project" value="InterPro"/>
</dbReference>
<dbReference type="InterPro" id="IPR001387">
    <property type="entry name" value="Cro/C1-type_HTH"/>
</dbReference>
<dbReference type="SUPFAM" id="SSF47413">
    <property type="entry name" value="lambda repressor-like DNA-binding domains"/>
    <property type="match status" value="1"/>
</dbReference>
<evidence type="ECO:0000259" key="1">
    <source>
        <dbReference type="SMART" id="SM00530"/>
    </source>
</evidence>
<dbReference type="SMART" id="SM00530">
    <property type="entry name" value="HTH_XRE"/>
    <property type="match status" value="1"/>
</dbReference>
<dbReference type="Gene3D" id="3.30.450.180">
    <property type="match status" value="1"/>
</dbReference>
<accession>A0A1F2PGQ2</accession>
<dbReference type="Pfam" id="PF17765">
    <property type="entry name" value="MLTR_LBD"/>
    <property type="match status" value="1"/>
</dbReference>
<evidence type="ECO:0000313" key="4">
    <source>
        <dbReference type="Proteomes" id="UP000176244"/>
    </source>
</evidence>
<dbReference type="CDD" id="cd00093">
    <property type="entry name" value="HTH_XRE"/>
    <property type="match status" value="1"/>
</dbReference>
<keyword evidence="5" id="KW-1185">Reference proteome</keyword>